<dbReference type="EMBL" id="JADGJH010001296">
    <property type="protein sequence ID" value="KAJ3115360.1"/>
    <property type="molecule type" value="Genomic_DNA"/>
</dbReference>
<evidence type="ECO:0000313" key="3">
    <source>
        <dbReference type="EMBL" id="KAJ3115360.1"/>
    </source>
</evidence>
<gene>
    <name evidence="3" type="ORF">HK100_001368</name>
</gene>
<sequence length="260" mass="27251">MHLLSVILLAATVSHAFPFRIASDILECTYVIKFESGVDTLAVFDSHFAQLPTPVRHSIRTHASNRTSRLFPDIVSTKSGLNLGLSALLLYKISPSIPIRLALGGGFGPGFKVAGGYDLVGDGYYSGNSTTVPDNDPIYNCSSIIAGDARNITTPEFIPGVPFTGVAPDATLYAYRIFGCNADNTGTDIIAAALYRAAEDGAQVINLSVAGANLSRLRAEVSATGHFLFHIAGNDGTSGAFADSAVSADKLSHLAEPSKS</sequence>
<reference evidence="3" key="1">
    <citation type="submission" date="2020-05" db="EMBL/GenBank/DDBJ databases">
        <title>Phylogenomic resolution of chytrid fungi.</title>
        <authorList>
            <person name="Stajich J.E."/>
            <person name="Amses K."/>
            <person name="Simmons R."/>
            <person name="Seto K."/>
            <person name="Myers J."/>
            <person name="Bonds A."/>
            <person name="Quandt C.A."/>
            <person name="Barry K."/>
            <person name="Liu P."/>
            <person name="Grigoriev I."/>
            <person name="Longcore J.E."/>
            <person name="James T.Y."/>
        </authorList>
    </citation>
    <scope>NUCLEOTIDE SEQUENCE</scope>
    <source>
        <strain evidence="3">JEL0513</strain>
    </source>
</reference>
<feature type="chain" id="PRO_5042085576" description="Peptidase S8/S53 domain-containing protein" evidence="1">
    <location>
        <begin position="17"/>
        <end position="260"/>
    </location>
</feature>
<keyword evidence="1" id="KW-0732">Signal</keyword>
<comment type="caution">
    <text evidence="3">The sequence shown here is derived from an EMBL/GenBank/DDBJ whole genome shotgun (WGS) entry which is preliminary data.</text>
</comment>
<dbReference type="Proteomes" id="UP001211907">
    <property type="component" value="Unassembled WGS sequence"/>
</dbReference>
<keyword evidence="4" id="KW-1185">Reference proteome</keyword>
<feature type="signal peptide" evidence="1">
    <location>
        <begin position="1"/>
        <end position="16"/>
    </location>
</feature>
<dbReference type="GO" id="GO:0004252">
    <property type="term" value="F:serine-type endopeptidase activity"/>
    <property type="evidence" value="ECO:0007669"/>
    <property type="project" value="InterPro"/>
</dbReference>
<dbReference type="Pfam" id="PF00082">
    <property type="entry name" value="Peptidase_S8"/>
    <property type="match status" value="1"/>
</dbReference>
<feature type="domain" description="Peptidase S8/S53" evidence="2">
    <location>
        <begin position="141"/>
        <end position="236"/>
    </location>
</feature>
<dbReference type="GO" id="GO:0006508">
    <property type="term" value="P:proteolysis"/>
    <property type="evidence" value="ECO:0007669"/>
    <property type="project" value="InterPro"/>
</dbReference>
<dbReference type="InterPro" id="IPR036852">
    <property type="entry name" value="Peptidase_S8/S53_dom_sf"/>
</dbReference>
<organism evidence="3 4">
    <name type="scientific">Physocladia obscura</name>
    <dbReference type="NCBI Taxonomy" id="109957"/>
    <lineage>
        <taxon>Eukaryota</taxon>
        <taxon>Fungi</taxon>
        <taxon>Fungi incertae sedis</taxon>
        <taxon>Chytridiomycota</taxon>
        <taxon>Chytridiomycota incertae sedis</taxon>
        <taxon>Chytridiomycetes</taxon>
        <taxon>Chytridiales</taxon>
        <taxon>Chytriomycetaceae</taxon>
        <taxon>Physocladia</taxon>
    </lineage>
</organism>
<dbReference type="AlphaFoldDB" id="A0AAD5XEK2"/>
<name>A0AAD5XEK2_9FUNG</name>
<evidence type="ECO:0000259" key="2">
    <source>
        <dbReference type="Pfam" id="PF00082"/>
    </source>
</evidence>
<evidence type="ECO:0000256" key="1">
    <source>
        <dbReference type="SAM" id="SignalP"/>
    </source>
</evidence>
<evidence type="ECO:0000313" key="4">
    <source>
        <dbReference type="Proteomes" id="UP001211907"/>
    </source>
</evidence>
<dbReference type="Gene3D" id="3.40.50.200">
    <property type="entry name" value="Peptidase S8/S53 domain"/>
    <property type="match status" value="1"/>
</dbReference>
<proteinExistence type="predicted"/>
<accession>A0AAD5XEK2</accession>
<dbReference type="SUPFAM" id="SSF52743">
    <property type="entry name" value="Subtilisin-like"/>
    <property type="match status" value="1"/>
</dbReference>
<protein>
    <recommendedName>
        <fullName evidence="2">Peptidase S8/S53 domain-containing protein</fullName>
    </recommendedName>
</protein>
<dbReference type="InterPro" id="IPR000209">
    <property type="entry name" value="Peptidase_S8/S53_dom"/>
</dbReference>